<dbReference type="InterPro" id="IPR011050">
    <property type="entry name" value="Pectin_lyase_fold/virulence"/>
</dbReference>
<dbReference type="RefSeq" id="WP_092450923.1">
    <property type="nucleotide sequence ID" value="NZ_FOJI01000002.1"/>
</dbReference>
<dbReference type="Proteomes" id="UP000199701">
    <property type="component" value="Unassembled WGS sequence"/>
</dbReference>
<protein>
    <submittedName>
        <fullName evidence="5">Pectinesterase</fullName>
    </submittedName>
</protein>
<dbReference type="STRING" id="99656.SAMN05421659_102398"/>
<dbReference type="GO" id="GO:0009279">
    <property type="term" value="C:cell outer membrane"/>
    <property type="evidence" value="ECO:0007669"/>
    <property type="project" value="TreeGrafter"/>
</dbReference>
<keyword evidence="2" id="KW-0378">Hydrolase</keyword>
<dbReference type="GO" id="GO:0042545">
    <property type="term" value="P:cell wall modification"/>
    <property type="evidence" value="ECO:0007669"/>
    <property type="project" value="InterPro"/>
</dbReference>
<dbReference type="PANTHER" id="PTHR31321">
    <property type="entry name" value="ACYL-COA THIOESTER HYDROLASE YBHC-RELATED"/>
    <property type="match status" value="1"/>
</dbReference>
<proteinExistence type="inferred from homology"/>
<evidence type="ECO:0000256" key="1">
    <source>
        <dbReference type="ARBA" id="ARBA00008891"/>
    </source>
</evidence>
<evidence type="ECO:0000313" key="5">
    <source>
        <dbReference type="EMBL" id="SEV96502.1"/>
    </source>
</evidence>
<dbReference type="AlphaFoldDB" id="A0A1I0N7U9"/>
<dbReference type="Gene3D" id="2.160.20.10">
    <property type="entry name" value="Single-stranded right-handed beta-helix, Pectin lyase-like"/>
    <property type="match status" value="1"/>
</dbReference>
<dbReference type="PANTHER" id="PTHR31321:SF57">
    <property type="entry name" value="PECTINESTERASE 53-RELATED"/>
    <property type="match status" value="1"/>
</dbReference>
<dbReference type="SUPFAM" id="SSF51126">
    <property type="entry name" value="Pectin lyase-like"/>
    <property type="match status" value="1"/>
</dbReference>
<comment type="similarity">
    <text evidence="1">Belongs to the pectinesterase family.</text>
</comment>
<evidence type="ECO:0000313" key="6">
    <source>
        <dbReference type="Proteomes" id="UP000199701"/>
    </source>
</evidence>
<dbReference type="EMBL" id="FOJI01000002">
    <property type="protein sequence ID" value="SEV96502.1"/>
    <property type="molecule type" value="Genomic_DNA"/>
</dbReference>
<keyword evidence="6" id="KW-1185">Reference proteome</keyword>
<evidence type="ECO:0000259" key="4">
    <source>
        <dbReference type="Pfam" id="PF01095"/>
    </source>
</evidence>
<dbReference type="GO" id="GO:0030599">
    <property type="term" value="F:pectinesterase activity"/>
    <property type="evidence" value="ECO:0007669"/>
    <property type="project" value="InterPro"/>
</dbReference>
<evidence type="ECO:0000256" key="2">
    <source>
        <dbReference type="ARBA" id="ARBA00022801"/>
    </source>
</evidence>
<feature type="domain" description="Pectinesterase catalytic" evidence="4">
    <location>
        <begin position="161"/>
        <end position="310"/>
    </location>
</feature>
<dbReference type="InterPro" id="IPR000070">
    <property type="entry name" value="Pectinesterase_cat"/>
</dbReference>
<dbReference type="InterPro" id="IPR012334">
    <property type="entry name" value="Pectin_lyas_fold"/>
</dbReference>
<evidence type="ECO:0000256" key="3">
    <source>
        <dbReference type="ARBA" id="ARBA00023085"/>
    </source>
</evidence>
<accession>A0A1I0N7U9</accession>
<organism evidence="5 6">
    <name type="scientific">[Clostridium] fimetarium</name>
    <dbReference type="NCBI Taxonomy" id="99656"/>
    <lineage>
        <taxon>Bacteria</taxon>
        <taxon>Bacillati</taxon>
        <taxon>Bacillota</taxon>
        <taxon>Clostridia</taxon>
        <taxon>Lachnospirales</taxon>
        <taxon>Lachnospiraceae</taxon>
    </lineage>
</organism>
<feature type="domain" description="Pectinesterase catalytic" evidence="4">
    <location>
        <begin position="2"/>
        <end position="136"/>
    </location>
</feature>
<dbReference type="OrthoDB" id="9804686at2"/>
<sequence>MITVAKDNSGDFSSIQKAIDSITTLPETIYISEGIYEERIEITKPFITLVGEDPDTTKITYGYYALMKMEDGINRGTFRTYTALFNADNLTIKNLTIENSSGFGTQVGQAIAVYAEGDMIEFSNCRLLGHQDTLFTGPLPLKEKQPGGFVGPTEFAPRKNGRQLYENCYICGEVDFIFGSATAYFVDCELFAINRNQEINSYYTAPSTYEGQKYGYVFEGCKFTGNCAPRTVMLSRPWRNDAKAVFLHCEMSEQITEIGYHDWNKPESHETSFYAEYDCIGNGYVPQKRASYIHQLTDEEALEYTKEKVLNILI</sequence>
<dbReference type="Pfam" id="PF01095">
    <property type="entry name" value="Pectinesterase"/>
    <property type="match status" value="2"/>
</dbReference>
<keyword evidence="3" id="KW-0063">Aspartyl esterase</keyword>
<reference evidence="5 6" key="1">
    <citation type="submission" date="2016-10" db="EMBL/GenBank/DDBJ databases">
        <authorList>
            <person name="de Groot N.N."/>
        </authorList>
    </citation>
    <scope>NUCLEOTIDE SEQUENCE [LARGE SCALE GENOMIC DNA]</scope>
    <source>
        <strain evidence="5 6">DSM 9179</strain>
    </source>
</reference>
<gene>
    <name evidence="5" type="ORF">SAMN05421659_102398</name>
</gene>
<name>A0A1I0N7U9_9FIRM</name>